<dbReference type="AlphaFoldDB" id="A0A9N9XGY2"/>
<evidence type="ECO:0000313" key="2">
    <source>
        <dbReference type="EMBL" id="CAG9841221.1"/>
    </source>
</evidence>
<keyword evidence="1" id="KW-0175">Coiled coil</keyword>
<sequence>MEKAALAQQVLELEKTQQLLADKEVEFIRLNSKSEAVLQELDEQQKFFKQVMAILEENTSFSLHYVEKEILDELCRQKESETLRLKEESAQLQICYNTIQDKDLEIPRLHNLVSDLQTHMNQITEKDKEIINLTQNFEHLNDKFKQLDQKEAKIIRLQAAMDEYKKALTNNERELYNLQKQLTDTNLVVENQKQQLQDYNALQSTFDERNHQISTLFYCIVDLQTNII</sequence>
<keyword evidence="3" id="KW-1185">Reference proteome</keyword>
<protein>
    <submittedName>
        <fullName evidence="2">Uncharacterized protein</fullName>
    </submittedName>
</protein>
<feature type="coiled-coil region" evidence="1">
    <location>
        <begin position="116"/>
        <end position="181"/>
    </location>
</feature>
<dbReference type="OrthoDB" id="2441647at2759"/>
<proteinExistence type="predicted"/>
<name>A0A9N9XGY2_DIABA</name>
<reference evidence="2" key="1">
    <citation type="submission" date="2022-01" db="EMBL/GenBank/DDBJ databases">
        <authorList>
            <person name="King R."/>
        </authorList>
    </citation>
    <scope>NUCLEOTIDE SEQUENCE</scope>
</reference>
<feature type="coiled-coil region" evidence="1">
    <location>
        <begin position="6"/>
        <end position="91"/>
    </location>
</feature>
<evidence type="ECO:0000313" key="3">
    <source>
        <dbReference type="Proteomes" id="UP001153709"/>
    </source>
</evidence>
<organism evidence="2 3">
    <name type="scientific">Diabrotica balteata</name>
    <name type="common">Banded cucumber beetle</name>
    <dbReference type="NCBI Taxonomy" id="107213"/>
    <lineage>
        <taxon>Eukaryota</taxon>
        <taxon>Metazoa</taxon>
        <taxon>Ecdysozoa</taxon>
        <taxon>Arthropoda</taxon>
        <taxon>Hexapoda</taxon>
        <taxon>Insecta</taxon>
        <taxon>Pterygota</taxon>
        <taxon>Neoptera</taxon>
        <taxon>Endopterygota</taxon>
        <taxon>Coleoptera</taxon>
        <taxon>Polyphaga</taxon>
        <taxon>Cucujiformia</taxon>
        <taxon>Chrysomeloidea</taxon>
        <taxon>Chrysomelidae</taxon>
        <taxon>Galerucinae</taxon>
        <taxon>Diabroticina</taxon>
        <taxon>Diabroticites</taxon>
        <taxon>Diabrotica</taxon>
    </lineage>
</organism>
<evidence type="ECO:0000256" key="1">
    <source>
        <dbReference type="SAM" id="Coils"/>
    </source>
</evidence>
<dbReference type="Proteomes" id="UP001153709">
    <property type="component" value="Chromosome 9"/>
</dbReference>
<gene>
    <name evidence="2" type="ORF">DIABBA_LOCUS13802</name>
</gene>
<dbReference type="EMBL" id="OU898284">
    <property type="protein sequence ID" value="CAG9841221.1"/>
    <property type="molecule type" value="Genomic_DNA"/>
</dbReference>
<accession>A0A9N9XGY2</accession>